<dbReference type="AlphaFoldDB" id="A0A495VRB2"/>
<evidence type="ECO:0000313" key="1">
    <source>
        <dbReference type="EMBL" id="RKT51936.1"/>
    </source>
</evidence>
<name>A0A495VRB2_9PSEU</name>
<comment type="caution">
    <text evidence="1">The sequence shown here is derived from an EMBL/GenBank/DDBJ whole genome shotgun (WGS) entry which is preliminary data.</text>
</comment>
<dbReference type="Proteomes" id="UP000282084">
    <property type="component" value="Unassembled WGS sequence"/>
</dbReference>
<reference evidence="1 2" key="1">
    <citation type="submission" date="2018-10" db="EMBL/GenBank/DDBJ databases">
        <title>Sequencing the genomes of 1000 actinobacteria strains.</title>
        <authorList>
            <person name="Klenk H.-P."/>
        </authorList>
    </citation>
    <scope>NUCLEOTIDE SEQUENCE [LARGE SCALE GENOMIC DNA]</scope>
    <source>
        <strain evidence="1 2">DSM 43800</strain>
    </source>
</reference>
<evidence type="ECO:0000313" key="2">
    <source>
        <dbReference type="Proteomes" id="UP000282084"/>
    </source>
</evidence>
<dbReference type="EMBL" id="RBXO01000001">
    <property type="protein sequence ID" value="RKT51936.1"/>
    <property type="molecule type" value="Genomic_DNA"/>
</dbReference>
<gene>
    <name evidence="1" type="ORF">C8E97_0427</name>
</gene>
<accession>A0A495VRB2</accession>
<keyword evidence="2" id="KW-1185">Reference proteome</keyword>
<organism evidence="1 2">
    <name type="scientific">Saccharothrix australiensis</name>
    <dbReference type="NCBI Taxonomy" id="2072"/>
    <lineage>
        <taxon>Bacteria</taxon>
        <taxon>Bacillati</taxon>
        <taxon>Actinomycetota</taxon>
        <taxon>Actinomycetes</taxon>
        <taxon>Pseudonocardiales</taxon>
        <taxon>Pseudonocardiaceae</taxon>
        <taxon>Saccharothrix</taxon>
    </lineage>
</organism>
<proteinExistence type="predicted"/>
<sequence>MCISHPHSVRMEANLFSLVSEADHTRVFAWGMEVVEDDRTTAVVYRRDPVTGRSLVGQHGSAEAALRRWGARLPLALVWEFENDVFPAT</sequence>
<protein>
    <submittedName>
        <fullName evidence="1">Uncharacterized protein</fullName>
    </submittedName>
</protein>